<dbReference type="AlphaFoldDB" id="A0A017T8P5"/>
<dbReference type="InterPro" id="IPR010144">
    <property type="entry name" value="CRISPR-assoc_prot_Csd1-typ"/>
</dbReference>
<dbReference type="eggNOG" id="ENOG502Z7WH">
    <property type="taxonomic scope" value="Bacteria"/>
</dbReference>
<dbReference type="Pfam" id="PF09709">
    <property type="entry name" value="Cas_Csd1"/>
    <property type="match status" value="1"/>
</dbReference>
<dbReference type="RefSeq" id="WP_044241840.1">
    <property type="nucleotide sequence ID" value="NZ_ASRX01000024.1"/>
</dbReference>
<reference evidence="2 3" key="1">
    <citation type="submission" date="2013-05" db="EMBL/GenBank/DDBJ databases">
        <title>Genome assembly of Chondromyces apiculatus DSM 436.</title>
        <authorList>
            <person name="Sharma G."/>
            <person name="Khatri I."/>
            <person name="Kaur C."/>
            <person name="Mayilraj S."/>
            <person name="Subramanian S."/>
        </authorList>
    </citation>
    <scope>NUCLEOTIDE SEQUENCE [LARGE SCALE GENOMIC DNA]</scope>
    <source>
        <strain evidence="2 3">DSM 436</strain>
    </source>
</reference>
<comment type="caution">
    <text evidence="2">The sequence shown here is derived from an EMBL/GenBank/DDBJ whole genome shotgun (WGS) entry which is preliminary data.</text>
</comment>
<protein>
    <submittedName>
        <fullName evidence="2">CRISPR-associated protein, Csd1 family</fullName>
    </submittedName>
</protein>
<keyword evidence="3" id="KW-1185">Reference proteome</keyword>
<evidence type="ECO:0000313" key="3">
    <source>
        <dbReference type="Proteomes" id="UP000019678"/>
    </source>
</evidence>
<dbReference type="CDD" id="cd09757">
    <property type="entry name" value="Cas8c_I-C"/>
    <property type="match status" value="1"/>
</dbReference>
<evidence type="ECO:0000313" key="2">
    <source>
        <dbReference type="EMBL" id="EYF05347.1"/>
    </source>
</evidence>
<accession>A0A017T8P5</accession>
<sequence length="581" mass="63563">MMLRALHDLASRKGLIEDPHYEKKRIDFLLRVNDRGDFLALVPTEEGGRALEAPVPRLPKRTVNVAPGFLFDNAKYVLGLGGSDTARNEECALAFQRLVGELAEETRDEGALAVATFLSRRREQMRKLLSERPASAWTGSEQIAFVREEDGQIVHDRPAVRAFWAGRRERETSEGAAPVRCLITGLVAPASRMHGSIKRVPGAQSSGAALVSFNAESFTSQGLEQGANAPVSQAAADGYVTALNHLLEGTLERRFRHGVPVGPDAVTVFWTREQHGIVDLFADLFAPTAESAIRLAESPLRGLAPSDLDATGFYAVTLSGNAARVVVRDWMETTVADVKRHVRRYFDDLHLGPGEPAPVAVKALCDAVETPSGRSLRPDLAARLFGAALRGAPFPRELLSAALHRLRLPPDKQYEQRLLRLRCSLVKATLLRLPRSTSPAPEVSVSLDEQQTHVPYLLGRLFAVLERLQGVAQGDINATIRDRYFGAASSTPALVFPRLLRLSVHHAAKAEGAGWLERLKGKIIGALPPETFPRTLPLEDQGLFAIGYYHQRERFFEGRQTPTEAEATADAPTPAPQSPLT</sequence>
<dbReference type="Proteomes" id="UP000019678">
    <property type="component" value="Unassembled WGS sequence"/>
</dbReference>
<dbReference type="OrthoDB" id="9778918at2"/>
<dbReference type="EMBL" id="ASRX01000024">
    <property type="protein sequence ID" value="EYF05347.1"/>
    <property type="molecule type" value="Genomic_DNA"/>
</dbReference>
<feature type="region of interest" description="Disordered" evidence="1">
    <location>
        <begin position="561"/>
        <end position="581"/>
    </location>
</feature>
<evidence type="ECO:0000256" key="1">
    <source>
        <dbReference type="SAM" id="MobiDB-lite"/>
    </source>
</evidence>
<gene>
    <name evidence="2" type="ORF">CAP_3264</name>
</gene>
<dbReference type="STRING" id="1192034.CAP_3264"/>
<dbReference type="NCBIfam" id="TIGR01863">
    <property type="entry name" value="cas_Csd1"/>
    <property type="match status" value="1"/>
</dbReference>
<feature type="compositionally biased region" description="Low complexity" evidence="1">
    <location>
        <begin position="561"/>
        <end position="572"/>
    </location>
</feature>
<organism evidence="2 3">
    <name type="scientific">Chondromyces apiculatus DSM 436</name>
    <dbReference type="NCBI Taxonomy" id="1192034"/>
    <lineage>
        <taxon>Bacteria</taxon>
        <taxon>Pseudomonadati</taxon>
        <taxon>Myxococcota</taxon>
        <taxon>Polyangia</taxon>
        <taxon>Polyangiales</taxon>
        <taxon>Polyangiaceae</taxon>
        <taxon>Chondromyces</taxon>
    </lineage>
</organism>
<proteinExistence type="predicted"/>
<name>A0A017T8P5_9BACT</name>